<keyword evidence="2" id="KW-1185">Reference proteome</keyword>
<comment type="caution">
    <text evidence="1">The sequence shown here is derived from an EMBL/GenBank/DDBJ whole genome shotgun (WGS) entry which is preliminary data.</text>
</comment>
<sequence length="364" mass="40813">MAGESENMFPELLKAQTHLSTQIFSFRNSASLKCAVELGIADAIENHGKPMTLTDLSATLPINPSKAQYIPRLMRMLVTSGFFIEQKLAPDDQTSTTKGYVLTTAGRLLLKDDPMNGSAVVLMELDPAMVKPWNLLSEWFKNEDPTPFYTAHGKNFWDYNAQEPRLRTLFNDAMDGYSQLITNVVTTHLKFVFEGLKSIVDVGGATGSDSIAIAKAVTGLKCTVFDLPQAFADLKDDPKLENVEFVPGSMFEEIPQSNAILLKWILHNWNDESCLKILKNCKKAIPEKEKGGRIIIIDMVVKSQNGENETDETLQASLDMQMIVLYTAKERTEEEWAKLFRDSGFSDYKIYPVLDFSSLIEVYP</sequence>
<organism evidence="1 2">
    <name type="scientific">Catharanthus roseus</name>
    <name type="common">Madagascar periwinkle</name>
    <name type="synonym">Vinca rosea</name>
    <dbReference type="NCBI Taxonomy" id="4058"/>
    <lineage>
        <taxon>Eukaryota</taxon>
        <taxon>Viridiplantae</taxon>
        <taxon>Streptophyta</taxon>
        <taxon>Embryophyta</taxon>
        <taxon>Tracheophyta</taxon>
        <taxon>Spermatophyta</taxon>
        <taxon>Magnoliopsida</taxon>
        <taxon>eudicotyledons</taxon>
        <taxon>Gunneridae</taxon>
        <taxon>Pentapetalae</taxon>
        <taxon>asterids</taxon>
        <taxon>lamiids</taxon>
        <taxon>Gentianales</taxon>
        <taxon>Apocynaceae</taxon>
        <taxon>Rauvolfioideae</taxon>
        <taxon>Vinceae</taxon>
        <taxon>Catharanthinae</taxon>
        <taxon>Catharanthus</taxon>
    </lineage>
</organism>
<evidence type="ECO:0000313" key="2">
    <source>
        <dbReference type="Proteomes" id="UP001060085"/>
    </source>
</evidence>
<accession>A0ACC0BI70</accession>
<proteinExistence type="predicted"/>
<dbReference type="Proteomes" id="UP001060085">
    <property type="component" value="Linkage Group LG03"/>
</dbReference>
<protein>
    <submittedName>
        <fullName evidence="1">Uncharacterized protein</fullName>
    </submittedName>
</protein>
<gene>
    <name evidence="1" type="ORF">M9H77_12642</name>
</gene>
<dbReference type="EMBL" id="CM044703">
    <property type="protein sequence ID" value="KAI5672278.1"/>
    <property type="molecule type" value="Genomic_DNA"/>
</dbReference>
<reference evidence="2" key="1">
    <citation type="journal article" date="2023" name="Nat. Plants">
        <title>Single-cell RNA sequencing provides a high-resolution roadmap for understanding the multicellular compartmentation of specialized metabolism.</title>
        <authorList>
            <person name="Sun S."/>
            <person name="Shen X."/>
            <person name="Li Y."/>
            <person name="Li Y."/>
            <person name="Wang S."/>
            <person name="Li R."/>
            <person name="Zhang H."/>
            <person name="Shen G."/>
            <person name="Guo B."/>
            <person name="Wei J."/>
            <person name="Xu J."/>
            <person name="St-Pierre B."/>
            <person name="Chen S."/>
            <person name="Sun C."/>
        </authorList>
    </citation>
    <scope>NUCLEOTIDE SEQUENCE [LARGE SCALE GENOMIC DNA]</scope>
</reference>
<evidence type="ECO:0000313" key="1">
    <source>
        <dbReference type="EMBL" id="KAI5672278.1"/>
    </source>
</evidence>
<name>A0ACC0BI70_CATRO</name>